<feature type="domain" description="AAA+ ATPase" evidence="4">
    <location>
        <begin position="97"/>
        <end position="228"/>
    </location>
</feature>
<dbReference type="SMART" id="SM00382">
    <property type="entry name" value="AAA"/>
    <property type="match status" value="1"/>
</dbReference>
<comment type="similarity">
    <text evidence="1">Belongs to the IS21/IS1162 putative ATP-binding protein family.</text>
</comment>
<reference evidence="5" key="1">
    <citation type="journal article" date="2018" name="Genome Biol.">
        <title>SKESA: strategic k-mer extension for scrupulous assemblies.</title>
        <authorList>
            <person name="Souvorov A."/>
            <person name="Agarwala R."/>
            <person name="Lipman D.J."/>
        </authorList>
    </citation>
    <scope>NUCLEOTIDE SEQUENCE</scope>
    <source>
        <strain evidence="5">Eq_9810-181</strain>
    </source>
</reference>
<dbReference type="PANTHER" id="PTHR30050">
    <property type="entry name" value="CHROMOSOMAL REPLICATION INITIATOR PROTEIN DNAA"/>
    <property type="match status" value="1"/>
</dbReference>
<evidence type="ECO:0000256" key="1">
    <source>
        <dbReference type="ARBA" id="ARBA00008059"/>
    </source>
</evidence>
<sequence>MERQDYIDALKTLKLSTMAEAFDDVVIDGIRRKRPTLDILEKLLNAEMTQRQINQTEARVKRGRFPQQRHFSDFNFTHSPLEQAHLDLLIIGDYVKQKKNILFVGGPGTGKTHLATALGLHAATQGYKVRFWNVLELVNQLELDSDSKNYKLTPQMQKQDVVILDELGYLPFSQRGGTLLFHFISQLHEQTSLIITTNLEFSEWAKLFTDTKMTNALLDRLVHHCHILETGNESYRFKHRD</sequence>
<dbReference type="InterPro" id="IPR003593">
    <property type="entry name" value="AAA+_ATPase"/>
</dbReference>
<dbReference type="CDD" id="cd00009">
    <property type="entry name" value="AAA"/>
    <property type="match status" value="1"/>
</dbReference>
<gene>
    <name evidence="5" type="ORF">G3V14_004717</name>
    <name evidence="6" type="ORF">G3V14_004887</name>
</gene>
<dbReference type="PANTHER" id="PTHR30050:SF4">
    <property type="entry name" value="ATP-BINDING PROTEIN RV3427C IN INSERTION SEQUENCE-RELATED"/>
    <property type="match status" value="1"/>
</dbReference>
<dbReference type="NCBIfam" id="NF038214">
    <property type="entry name" value="IS21_help_AAA"/>
    <property type="match status" value="1"/>
</dbReference>
<dbReference type="Gene3D" id="3.40.50.300">
    <property type="entry name" value="P-loop containing nucleotide triphosphate hydrolases"/>
    <property type="match status" value="1"/>
</dbReference>
<dbReference type="InterPro" id="IPR028350">
    <property type="entry name" value="DNAC/IstB-like"/>
</dbReference>
<comment type="caution">
    <text evidence="5">The sequence shown here is derived from an EMBL/GenBank/DDBJ whole genome shotgun (WGS) entry which is preliminary data.</text>
</comment>
<dbReference type="AlphaFoldDB" id="A0A727HQH9"/>
<dbReference type="EMBL" id="DAARCI010000049">
    <property type="protein sequence ID" value="HAE1846537.1"/>
    <property type="molecule type" value="Genomic_DNA"/>
</dbReference>
<keyword evidence="3 5" id="KW-0067">ATP-binding</keyword>
<accession>A0A727HQH9</accession>
<proteinExistence type="inferred from homology"/>
<dbReference type="PIRSF" id="PIRSF003073">
    <property type="entry name" value="DNAC_TnpB_IstB"/>
    <property type="match status" value="1"/>
</dbReference>
<reference evidence="5" key="2">
    <citation type="submission" date="2018-07" db="EMBL/GenBank/DDBJ databases">
        <authorList>
            <consortium name="NCBI Pathogen Detection Project"/>
        </authorList>
    </citation>
    <scope>NUCLEOTIDE SEQUENCE</scope>
    <source>
        <strain evidence="5">Eq_9810-181</strain>
    </source>
</reference>
<evidence type="ECO:0000259" key="4">
    <source>
        <dbReference type="SMART" id="SM00382"/>
    </source>
</evidence>
<evidence type="ECO:0000313" key="6">
    <source>
        <dbReference type="EMBL" id="HAE1846537.1"/>
    </source>
</evidence>
<protein>
    <submittedName>
        <fullName evidence="5">ATP-binding protein</fullName>
    </submittedName>
</protein>
<keyword evidence="2" id="KW-0547">Nucleotide-binding</keyword>
<evidence type="ECO:0000313" key="5">
    <source>
        <dbReference type="EMBL" id="HAE1846381.1"/>
    </source>
</evidence>
<dbReference type="EMBL" id="DAARCI010000028">
    <property type="protein sequence ID" value="HAE1846381.1"/>
    <property type="molecule type" value="Genomic_DNA"/>
</dbReference>
<dbReference type="GO" id="GO:0005524">
    <property type="term" value="F:ATP binding"/>
    <property type="evidence" value="ECO:0007669"/>
    <property type="project" value="UniProtKB-KW"/>
</dbReference>
<dbReference type="InterPro" id="IPR002611">
    <property type="entry name" value="IstB_ATP-bd"/>
</dbReference>
<dbReference type="GO" id="GO:0006260">
    <property type="term" value="P:DNA replication"/>
    <property type="evidence" value="ECO:0007669"/>
    <property type="project" value="TreeGrafter"/>
</dbReference>
<dbReference type="InterPro" id="IPR047661">
    <property type="entry name" value="IstB"/>
</dbReference>
<dbReference type="InterPro" id="IPR027417">
    <property type="entry name" value="P-loop_NTPase"/>
</dbReference>
<evidence type="ECO:0000256" key="2">
    <source>
        <dbReference type="ARBA" id="ARBA00022741"/>
    </source>
</evidence>
<dbReference type="SUPFAM" id="SSF52540">
    <property type="entry name" value="P-loop containing nucleoside triphosphate hydrolases"/>
    <property type="match status" value="1"/>
</dbReference>
<name>A0A727HQH9_SALTM</name>
<evidence type="ECO:0000256" key="3">
    <source>
        <dbReference type="ARBA" id="ARBA00022840"/>
    </source>
</evidence>
<dbReference type="Pfam" id="PF01695">
    <property type="entry name" value="IstB_IS21"/>
    <property type="match status" value="1"/>
</dbReference>
<organism evidence="5">
    <name type="scientific">Salmonella typhimurium</name>
    <dbReference type="NCBI Taxonomy" id="90371"/>
    <lineage>
        <taxon>Bacteria</taxon>
        <taxon>Pseudomonadati</taxon>
        <taxon>Pseudomonadota</taxon>
        <taxon>Gammaproteobacteria</taxon>
        <taxon>Enterobacterales</taxon>
        <taxon>Enterobacteriaceae</taxon>
        <taxon>Salmonella</taxon>
    </lineage>
</organism>